<proteinExistence type="predicted"/>
<protein>
    <submittedName>
        <fullName evidence="2">Uncharacterized protein</fullName>
    </submittedName>
</protein>
<dbReference type="EMBL" id="JAHXZJ010002982">
    <property type="protein sequence ID" value="KAH0535563.1"/>
    <property type="molecule type" value="Genomic_DNA"/>
</dbReference>
<keyword evidence="3" id="KW-1185">Reference proteome</keyword>
<sequence length="287" mass="31966">MLANYVSEKSLVLGLKAKSKTRAICDVHGAFNQTIITTVQSKVEVEVEEHLRDTRDHPIEKSEKSSNSRAGEKGRKDKDGESMQKQKELTLHKVFGILERVEVRSSRQTLPQEFRNCVLLNARRQLQSGGGQTSVILDILFRLSGHALTEFEIRNSCGGSTYQAPFSLYRGSLTIISGLLFQLNPPVPIQPLKGLTAPACHGQSIPLVFVFILSVRIFLCPLLVLSSPIQHIRVDSCKVKTKHRSKKAECRALYSDALPEERLLQGARNLLRGPRGLLLIDIPPPED</sequence>
<dbReference type="AlphaFoldDB" id="A0AAV7HXV3"/>
<comment type="caution">
    <text evidence="2">The sequence shown here is derived from an EMBL/GenBank/DDBJ whole genome shotgun (WGS) entry which is preliminary data.</text>
</comment>
<reference evidence="2 3" key="1">
    <citation type="journal article" date="2021" name="J. Hered.">
        <title>A chromosome-level genome assembly of the parasitoid wasp, Cotesia glomerata (Hymenoptera: Braconidae).</title>
        <authorList>
            <person name="Pinto B.J."/>
            <person name="Weis J.J."/>
            <person name="Gamble T."/>
            <person name="Ode P.J."/>
            <person name="Paul R."/>
            <person name="Zaspel J.M."/>
        </authorList>
    </citation>
    <scope>NUCLEOTIDE SEQUENCE [LARGE SCALE GENOMIC DNA]</scope>
    <source>
        <strain evidence="2">CgM1</strain>
    </source>
</reference>
<dbReference type="Proteomes" id="UP000826195">
    <property type="component" value="Unassembled WGS sequence"/>
</dbReference>
<evidence type="ECO:0000313" key="3">
    <source>
        <dbReference type="Proteomes" id="UP000826195"/>
    </source>
</evidence>
<evidence type="ECO:0000256" key="1">
    <source>
        <dbReference type="SAM" id="MobiDB-lite"/>
    </source>
</evidence>
<name>A0AAV7HXV3_COTGL</name>
<feature type="region of interest" description="Disordered" evidence="1">
    <location>
        <begin position="48"/>
        <end position="85"/>
    </location>
</feature>
<organism evidence="2 3">
    <name type="scientific">Cotesia glomerata</name>
    <name type="common">Lepidopteran parasitic wasp</name>
    <name type="synonym">Apanteles glomeratus</name>
    <dbReference type="NCBI Taxonomy" id="32391"/>
    <lineage>
        <taxon>Eukaryota</taxon>
        <taxon>Metazoa</taxon>
        <taxon>Ecdysozoa</taxon>
        <taxon>Arthropoda</taxon>
        <taxon>Hexapoda</taxon>
        <taxon>Insecta</taxon>
        <taxon>Pterygota</taxon>
        <taxon>Neoptera</taxon>
        <taxon>Endopterygota</taxon>
        <taxon>Hymenoptera</taxon>
        <taxon>Apocrita</taxon>
        <taxon>Ichneumonoidea</taxon>
        <taxon>Braconidae</taxon>
        <taxon>Microgastrinae</taxon>
        <taxon>Cotesia</taxon>
    </lineage>
</organism>
<evidence type="ECO:0000313" key="2">
    <source>
        <dbReference type="EMBL" id="KAH0535563.1"/>
    </source>
</evidence>
<accession>A0AAV7HXV3</accession>
<gene>
    <name evidence="2" type="ORF">KQX54_017214</name>
</gene>